<evidence type="ECO:0000256" key="3">
    <source>
        <dbReference type="ARBA" id="ARBA00023235"/>
    </source>
</evidence>
<sequence length="254" mass="27336">MTDHILIERPQAHPGVLVIRFNRPDKKNAITQAMYARMTEGLLEAEDDMDIRAVAFLGTEGCFSAGNDMADFLAFAMAGAVGEPAAFGFLKALWSVSKPVVSGVDGLAIGIGTTIQMHCDLTIASDRSLFKTPFVDLALVPEAGSSLLAPKMMGHQRAFAMLAASEGFSAEQAREAGLIWKVVAPAEVEAETLKLAASLAAKPPEAMRIARDLIRGDRGELAARMDEELKYFVERLKSAEARTAFEAFMTKGRG</sequence>
<dbReference type="GO" id="GO:0004165">
    <property type="term" value="F:delta(3)-delta(2)-enoyl-CoA isomerase activity"/>
    <property type="evidence" value="ECO:0007669"/>
    <property type="project" value="UniProtKB-ARBA"/>
</dbReference>
<dbReference type="OrthoDB" id="9797151at2"/>
<dbReference type="Proteomes" id="UP000254764">
    <property type="component" value="Unassembled WGS sequence"/>
</dbReference>
<accession>A0A376AB94</accession>
<evidence type="ECO:0008006" key="6">
    <source>
        <dbReference type="Google" id="ProtNLM"/>
    </source>
</evidence>
<dbReference type="InterPro" id="IPR001753">
    <property type="entry name" value="Enoyl-CoA_hydra/iso"/>
</dbReference>
<gene>
    <name evidence="4" type="ORF">RHIZ70_784</name>
</gene>
<comment type="subcellular location">
    <subcellularLocation>
        <location evidence="1">Peroxisome</location>
    </subcellularLocation>
</comment>
<keyword evidence="3" id="KW-0413">Isomerase</keyword>
<dbReference type="SUPFAM" id="SSF52096">
    <property type="entry name" value="ClpP/crotonase"/>
    <property type="match status" value="1"/>
</dbReference>
<keyword evidence="5" id="KW-1185">Reference proteome</keyword>
<dbReference type="EMBL" id="UEYP01000017">
    <property type="protein sequence ID" value="SSC65076.1"/>
    <property type="molecule type" value="Genomic_DNA"/>
</dbReference>
<dbReference type="RefSeq" id="WP_115672213.1">
    <property type="nucleotide sequence ID" value="NZ_UEYP01000017.1"/>
</dbReference>
<keyword evidence="2" id="KW-0576">Peroxisome</keyword>
<dbReference type="InterPro" id="IPR051053">
    <property type="entry name" value="ECH/Chromodomain_protein"/>
</dbReference>
<dbReference type="PANTHER" id="PTHR43684:SF1">
    <property type="entry name" value="ENOYL-COA DELTA ISOMERASE 2"/>
    <property type="match status" value="1"/>
</dbReference>
<reference evidence="5" key="1">
    <citation type="submission" date="2018-07" db="EMBL/GenBank/DDBJ databases">
        <authorList>
            <person name="Peiro R."/>
            <person name="Begona"/>
            <person name="Cbmso G."/>
            <person name="Lopez M."/>
            <person name="Gonzalez S."/>
        </authorList>
    </citation>
    <scope>NUCLEOTIDE SEQUENCE [LARGE SCALE GENOMIC DNA]</scope>
</reference>
<name>A0A376AB94_9HYPH</name>
<evidence type="ECO:0000313" key="5">
    <source>
        <dbReference type="Proteomes" id="UP000254764"/>
    </source>
</evidence>
<evidence type="ECO:0000256" key="2">
    <source>
        <dbReference type="ARBA" id="ARBA00023140"/>
    </source>
</evidence>
<dbReference type="InterPro" id="IPR029045">
    <property type="entry name" value="ClpP/crotonase-like_dom_sf"/>
</dbReference>
<organism evidence="4 5">
    <name type="scientific">Ciceribacter selenitireducens ATCC BAA-1503</name>
    <dbReference type="NCBI Taxonomy" id="1336235"/>
    <lineage>
        <taxon>Bacteria</taxon>
        <taxon>Pseudomonadati</taxon>
        <taxon>Pseudomonadota</taxon>
        <taxon>Alphaproteobacteria</taxon>
        <taxon>Hyphomicrobiales</taxon>
        <taxon>Rhizobiaceae</taxon>
        <taxon>Ciceribacter</taxon>
    </lineage>
</organism>
<dbReference type="CDD" id="cd06558">
    <property type="entry name" value="crotonase-like"/>
    <property type="match status" value="1"/>
</dbReference>
<dbReference type="Gene3D" id="3.90.226.10">
    <property type="entry name" value="2-enoyl-CoA Hydratase, Chain A, domain 1"/>
    <property type="match status" value="1"/>
</dbReference>
<dbReference type="STRING" id="1336235.GCA_000518785_02604"/>
<dbReference type="Pfam" id="PF00378">
    <property type="entry name" value="ECH_1"/>
    <property type="match status" value="1"/>
</dbReference>
<dbReference type="AlphaFoldDB" id="A0A376AB94"/>
<evidence type="ECO:0000256" key="1">
    <source>
        <dbReference type="ARBA" id="ARBA00004275"/>
    </source>
</evidence>
<evidence type="ECO:0000313" key="4">
    <source>
        <dbReference type="EMBL" id="SSC65076.1"/>
    </source>
</evidence>
<protein>
    <recommendedName>
        <fullName evidence="6">Enoyl-CoA hydratase</fullName>
    </recommendedName>
</protein>
<dbReference type="PANTHER" id="PTHR43684">
    <property type="match status" value="1"/>
</dbReference>
<dbReference type="NCBIfam" id="NF004681">
    <property type="entry name" value="PRK06023.1"/>
    <property type="match status" value="1"/>
</dbReference>
<proteinExistence type="predicted"/>